<protein>
    <recommendedName>
        <fullName evidence="3">Transposase</fullName>
    </recommendedName>
</protein>
<name>A0ABQ3TUT3_STRHY</name>
<evidence type="ECO:0000313" key="1">
    <source>
        <dbReference type="EMBL" id="GHJ27094.1"/>
    </source>
</evidence>
<sequence length="124" mass="13986">MSGVGGIRRATVSRVPAWPICADSNTSASWPEAIEEAFWRWRTPARGPLRCVTGPLSTPRCATYERDRGPGFFRDRLETALHALPKKSARGLRVVVWPLDAKIVARTGNIRVETPYSWWWRGPL</sequence>
<dbReference type="EMBL" id="BNEK01000003">
    <property type="protein sequence ID" value="GHJ27094.1"/>
    <property type="molecule type" value="Genomic_DNA"/>
</dbReference>
<organism evidence="1 2">
    <name type="scientific">Streptomyces hygroscopicus</name>
    <dbReference type="NCBI Taxonomy" id="1912"/>
    <lineage>
        <taxon>Bacteria</taxon>
        <taxon>Bacillati</taxon>
        <taxon>Actinomycetota</taxon>
        <taxon>Actinomycetes</taxon>
        <taxon>Kitasatosporales</taxon>
        <taxon>Streptomycetaceae</taxon>
        <taxon>Streptomyces</taxon>
        <taxon>Streptomyces violaceusniger group</taxon>
    </lineage>
</organism>
<reference evidence="1" key="1">
    <citation type="submission" date="2024-05" db="EMBL/GenBank/DDBJ databases">
        <title>Whole genome shotgun sequence of Streptomyces hygroscopicus NBRC 113678.</title>
        <authorList>
            <person name="Komaki H."/>
            <person name="Tamura T."/>
        </authorList>
    </citation>
    <scope>NUCLEOTIDE SEQUENCE</scope>
    <source>
        <strain evidence="1">N11-34</strain>
    </source>
</reference>
<comment type="caution">
    <text evidence="1">The sequence shown here is derived from an EMBL/GenBank/DDBJ whole genome shotgun (WGS) entry which is preliminary data.</text>
</comment>
<proteinExistence type="predicted"/>
<keyword evidence="2" id="KW-1185">Reference proteome</keyword>
<accession>A0ABQ3TUT3</accession>
<evidence type="ECO:0000313" key="2">
    <source>
        <dbReference type="Proteomes" id="UP001054854"/>
    </source>
</evidence>
<dbReference type="Proteomes" id="UP001054854">
    <property type="component" value="Unassembled WGS sequence"/>
</dbReference>
<evidence type="ECO:0008006" key="3">
    <source>
        <dbReference type="Google" id="ProtNLM"/>
    </source>
</evidence>
<gene>
    <name evidence="1" type="ORF">TPA0910_15270</name>
</gene>